<name>A0A3N4HSP8_ASCIM</name>
<proteinExistence type="predicted"/>
<dbReference type="AlphaFoldDB" id="A0A3N4HSP8"/>
<keyword evidence="2" id="KW-1185">Reference proteome</keyword>
<gene>
    <name evidence="1" type="ORF">BJ508DRAFT_331297</name>
</gene>
<evidence type="ECO:0000313" key="1">
    <source>
        <dbReference type="EMBL" id="RPA76327.1"/>
    </source>
</evidence>
<sequence length="169" mass="18558">MTKSNKCGGSQGGMGFFSPFYREEFVPYVRRRMVPGRGDSVARSKEVGLWESRGYTGTGQFGHSDYGSTRWIGYTGTGQFGHSDYGSTGWIGYTGTGQFGHSDYGSTGWIGYTGTGQFGHSGHGNTGWTGYTADCWTRTKAENEGKCHMYGSYWWYGPYGFPPSASLRP</sequence>
<accession>A0A3N4HSP8</accession>
<organism evidence="1 2">
    <name type="scientific">Ascobolus immersus RN42</name>
    <dbReference type="NCBI Taxonomy" id="1160509"/>
    <lineage>
        <taxon>Eukaryota</taxon>
        <taxon>Fungi</taxon>
        <taxon>Dikarya</taxon>
        <taxon>Ascomycota</taxon>
        <taxon>Pezizomycotina</taxon>
        <taxon>Pezizomycetes</taxon>
        <taxon>Pezizales</taxon>
        <taxon>Ascobolaceae</taxon>
        <taxon>Ascobolus</taxon>
    </lineage>
</organism>
<dbReference type="Proteomes" id="UP000275078">
    <property type="component" value="Unassembled WGS sequence"/>
</dbReference>
<protein>
    <submittedName>
        <fullName evidence="1">Uncharacterized protein</fullName>
    </submittedName>
</protein>
<evidence type="ECO:0000313" key="2">
    <source>
        <dbReference type="Proteomes" id="UP000275078"/>
    </source>
</evidence>
<reference evidence="1 2" key="1">
    <citation type="journal article" date="2018" name="Nat. Ecol. Evol.">
        <title>Pezizomycetes genomes reveal the molecular basis of ectomycorrhizal truffle lifestyle.</title>
        <authorList>
            <person name="Murat C."/>
            <person name="Payen T."/>
            <person name="Noel B."/>
            <person name="Kuo A."/>
            <person name="Morin E."/>
            <person name="Chen J."/>
            <person name="Kohler A."/>
            <person name="Krizsan K."/>
            <person name="Balestrini R."/>
            <person name="Da Silva C."/>
            <person name="Montanini B."/>
            <person name="Hainaut M."/>
            <person name="Levati E."/>
            <person name="Barry K.W."/>
            <person name="Belfiori B."/>
            <person name="Cichocki N."/>
            <person name="Clum A."/>
            <person name="Dockter R.B."/>
            <person name="Fauchery L."/>
            <person name="Guy J."/>
            <person name="Iotti M."/>
            <person name="Le Tacon F."/>
            <person name="Lindquist E.A."/>
            <person name="Lipzen A."/>
            <person name="Malagnac F."/>
            <person name="Mello A."/>
            <person name="Molinier V."/>
            <person name="Miyauchi S."/>
            <person name="Poulain J."/>
            <person name="Riccioni C."/>
            <person name="Rubini A."/>
            <person name="Sitrit Y."/>
            <person name="Splivallo R."/>
            <person name="Traeger S."/>
            <person name="Wang M."/>
            <person name="Zifcakova L."/>
            <person name="Wipf D."/>
            <person name="Zambonelli A."/>
            <person name="Paolocci F."/>
            <person name="Nowrousian M."/>
            <person name="Ottonello S."/>
            <person name="Baldrian P."/>
            <person name="Spatafora J.W."/>
            <person name="Henrissat B."/>
            <person name="Nagy L.G."/>
            <person name="Aury J.M."/>
            <person name="Wincker P."/>
            <person name="Grigoriev I.V."/>
            <person name="Bonfante P."/>
            <person name="Martin F.M."/>
        </authorList>
    </citation>
    <scope>NUCLEOTIDE SEQUENCE [LARGE SCALE GENOMIC DNA]</scope>
    <source>
        <strain evidence="1 2">RN42</strain>
    </source>
</reference>
<dbReference type="EMBL" id="ML119747">
    <property type="protein sequence ID" value="RPA76327.1"/>
    <property type="molecule type" value="Genomic_DNA"/>
</dbReference>